<evidence type="ECO:0000256" key="4">
    <source>
        <dbReference type="ARBA" id="ARBA00022980"/>
    </source>
</evidence>
<dbReference type="GO" id="GO:0006412">
    <property type="term" value="P:translation"/>
    <property type="evidence" value="ECO:0007669"/>
    <property type="project" value="UniProtKB-UniRule"/>
</dbReference>
<feature type="region of interest" description="Disordered" evidence="9">
    <location>
        <begin position="149"/>
        <end position="207"/>
    </location>
</feature>
<evidence type="ECO:0000256" key="8">
    <source>
        <dbReference type="SAM" id="Coils"/>
    </source>
</evidence>
<keyword evidence="8" id="KW-0175">Coiled coil</keyword>
<dbReference type="InterPro" id="IPR020069">
    <property type="entry name" value="Ribosomal_bL9_C"/>
</dbReference>
<feature type="compositionally biased region" description="Basic and acidic residues" evidence="9">
    <location>
        <begin position="179"/>
        <end position="189"/>
    </location>
</feature>
<dbReference type="Pfam" id="PF03948">
    <property type="entry name" value="Ribosomal_L9_C"/>
    <property type="match status" value="1"/>
</dbReference>
<reference evidence="11 12" key="1">
    <citation type="submission" date="2018-12" db="EMBL/GenBank/DDBJ databases">
        <title>bacterium Hansschlegelia zhihuaiae S113.</title>
        <authorList>
            <person name="He J."/>
        </authorList>
    </citation>
    <scope>NUCLEOTIDE SEQUENCE [LARGE SCALE GENOMIC DNA]</scope>
    <source>
        <strain evidence="11 12">S 113</strain>
    </source>
</reference>
<evidence type="ECO:0000256" key="3">
    <source>
        <dbReference type="ARBA" id="ARBA00022884"/>
    </source>
</evidence>
<proteinExistence type="inferred from homology"/>
<dbReference type="Proteomes" id="UP000289708">
    <property type="component" value="Unassembled WGS sequence"/>
</dbReference>
<dbReference type="RefSeq" id="WP_128776435.1">
    <property type="nucleotide sequence ID" value="NZ_RYFI01000003.1"/>
</dbReference>
<comment type="caution">
    <text evidence="11">The sequence shown here is derived from an EMBL/GenBank/DDBJ whole genome shotgun (WGS) entry which is preliminary data.</text>
</comment>
<sequence length="207" mass="23178">MQVILLERIARLGQMGDEVRVKDGYARNFLLPRHKALRANEANRKRFEEQRSQLEARNLELKSEAERVGEKIDGKVLVLVRQAGETGQLYGSVSTRDVAEALTRDGTSVARNQVVLNAPIKTIGLHVLPIQLHPEVEVHVTINVARSEGEAQRQAAGEDLTQREEGPAFETFSEDDDDDRRGRRDRDEQPEIFEETDGATAADEPTA</sequence>
<feature type="coiled-coil region" evidence="8">
    <location>
        <begin position="37"/>
        <end position="71"/>
    </location>
</feature>
<protein>
    <recommendedName>
        <fullName evidence="6 7">Large ribosomal subunit protein bL9</fullName>
    </recommendedName>
</protein>
<keyword evidence="5 7" id="KW-0687">Ribonucleoprotein</keyword>
<dbReference type="InterPro" id="IPR036935">
    <property type="entry name" value="Ribosomal_bL9_N_sf"/>
</dbReference>
<dbReference type="PANTHER" id="PTHR21368">
    <property type="entry name" value="50S RIBOSOMAL PROTEIN L9"/>
    <property type="match status" value="1"/>
</dbReference>
<keyword evidence="12" id="KW-1185">Reference proteome</keyword>
<dbReference type="HAMAP" id="MF_00503">
    <property type="entry name" value="Ribosomal_bL9"/>
    <property type="match status" value="1"/>
</dbReference>
<dbReference type="GO" id="GO:0019843">
    <property type="term" value="F:rRNA binding"/>
    <property type="evidence" value="ECO:0007669"/>
    <property type="project" value="UniProtKB-UniRule"/>
</dbReference>
<dbReference type="InterPro" id="IPR009027">
    <property type="entry name" value="Ribosomal_bL9/RNase_H1_N"/>
</dbReference>
<evidence type="ECO:0000256" key="9">
    <source>
        <dbReference type="SAM" id="MobiDB-lite"/>
    </source>
</evidence>
<dbReference type="SUPFAM" id="SSF55653">
    <property type="entry name" value="Ribosomal protein L9 C-domain"/>
    <property type="match status" value="1"/>
</dbReference>
<dbReference type="GO" id="GO:1990904">
    <property type="term" value="C:ribonucleoprotein complex"/>
    <property type="evidence" value="ECO:0007669"/>
    <property type="project" value="UniProtKB-KW"/>
</dbReference>
<dbReference type="InterPro" id="IPR036791">
    <property type="entry name" value="Ribosomal_bL9_C_sf"/>
</dbReference>
<dbReference type="SUPFAM" id="SSF55658">
    <property type="entry name" value="L9 N-domain-like"/>
    <property type="match status" value="1"/>
</dbReference>
<keyword evidence="3 7" id="KW-0694">RNA-binding</keyword>
<organism evidence="11 12">
    <name type="scientific">Hansschlegelia zhihuaiae</name>
    <dbReference type="NCBI Taxonomy" id="405005"/>
    <lineage>
        <taxon>Bacteria</taxon>
        <taxon>Pseudomonadati</taxon>
        <taxon>Pseudomonadota</taxon>
        <taxon>Alphaproteobacteria</taxon>
        <taxon>Hyphomicrobiales</taxon>
        <taxon>Methylopilaceae</taxon>
        <taxon>Hansschlegelia</taxon>
    </lineage>
</organism>
<accession>A0A4Q0MM41</accession>
<keyword evidence="4 7" id="KW-0689">Ribosomal protein</keyword>
<dbReference type="NCBIfam" id="TIGR00158">
    <property type="entry name" value="L9"/>
    <property type="match status" value="1"/>
</dbReference>
<keyword evidence="2 7" id="KW-0699">rRNA-binding</keyword>
<dbReference type="GO" id="GO:0005840">
    <property type="term" value="C:ribosome"/>
    <property type="evidence" value="ECO:0007669"/>
    <property type="project" value="UniProtKB-KW"/>
</dbReference>
<dbReference type="Gene3D" id="3.40.5.10">
    <property type="entry name" value="Ribosomal protein L9, N-terminal domain"/>
    <property type="match status" value="1"/>
</dbReference>
<dbReference type="InterPro" id="IPR000244">
    <property type="entry name" value="Ribosomal_bL9"/>
</dbReference>
<dbReference type="Pfam" id="PF01281">
    <property type="entry name" value="Ribosomal_L9_N"/>
    <property type="match status" value="1"/>
</dbReference>
<dbReference type="OrthoDB" id="9788336at2"/>
<evidence type="ECO:0000256" key="7">
    <source>
        <dbReference type="HAMAP-Rule" id="MF_00503"/>
    </source>
</evidence>
<evidence type="ECO:0000256" key="2">
    <source>
        <dbReference type="ARBA" id="ARBA00022730"/>
    </source>
</evidence>
<gene>
    <name evidence="7" type="primary">rplI</name>
    <name evidence="11" type="ORF">EK403_05255</name>
</gene>
<comment type="similarity">
    <text evidence="1 7">Belongs to the bacterial ribosomal protein bL9 family.</text>
</comment>
<feature type="domain" description="Ribosomal protein L9" evidence="10">
    <location>
        <begin position="13"/>
        <end position="40"/>
    </location>
</feature>
<dbReference type="InterPro" id="IPR020594">
    <property type="entry name" value="Ribosomal_bL9_bac/chp"/>
</dbReference>
<dbReference type="Gene3D" id="3.10.430.100">
    <property type="entry name" value="Ribosomal protein L9, C-terminal domain"/>
    <property type="match status" value="1"/>
</dbReference>
<evidence type="ECO:0000313" key="12">
    <source>
        <dbReference type="Proteomes" id="UP000289708"/>
    </source>
</evidence>
<dbReference type="PROSITE" id="PS00651">
    <property type="entry name" value="RIBOSOMAL_L9"/>
    <property type="match status" value="1"/>
</dbReference>
<dbReference type="InterPro" id="IPR020070">
    <property type="entry name" value="Ribosomal_bL9_N"/>
</dbReference>
<dbReference type="EMBL" id="RYFI01000003">
    <property type="protein sequence ID" value="RXF74784.1"/>
    <property type="molecule type" value="Genomic_DNA"/>
</dbReference>
<evidence type="ECO:0000259" key="10">
    <source>
        <dbReference type="PROSITE" id="PS00651"/>
    </source>
</evidence>
<comment type="function">
    <text evidence="7">Binds to the 23S rRNA.</text>
</comment>
<evidence type="ECO:0000256" key="5">
    <source>
        <dbReference type="ARBA" id="ARBA00023274"/>
    </source>
</evidence>
<dbReference type="GO" id="GO:0003735">
    <property type="term" value="F:structural constituent of ribosome"/>
    <property type="evidence" value="ECO:0007669"/>
    <property type="project" value="InterPro"/>
</dbReference>
<dbReference type="AlphaFoldDB" id="A0A4Q0MM41"/>
<evidence type="ECO:0000256" key="1">
    <source>
        <dbReference type="ARBA" id="ARBA00010605"/>
    </source>
</evidence>
<evidence type="ECO:0000256" key="6">
    <source>
        <dbReference type="ARBA" id="ARBA00035292"/>
    </source>
</evidence>
<name>A0A4Q0MM41_9HYPH</name>
<evidence type="ECO:0000313" key="11">
    <source>
        <dbReference type="EMBL" id="RXF74784.1"/>
    </source>
</evidence>